<evidence type="ECO:0000259" key="5">
    <source>
        <dbReference type="Pfam" id="PF25023"/>
    </source>
</evidence>
<dbReference type="InterPro" id="IPR044927">
    <property type="entry name" value="Endonuclea_NS_2"/>
</dbReference>
<dbReference type="STRING" id="1909395.BKM31_52590"/>
<feature type="region of interest" description="Disordered" evidence="2">
    <location>
        <begin position="761"/>
        <end position="794"/>
    </location>
</feature>
<dbReference type="EMBL" id="CP017717">
    <property type="protein sequence ID" value="AQZ68967.1"/>
    <property type="molecule type" value="Genomic_DNA"/>
</dbReference>
<feature type="region of interest" description="Disordered" evidence="2">
    <location>
        <begin position="2052"/>
        <end position="2112"/>
    </location>
</feature>
<dbReference type="CDD" id="cd00110">
    <property type="entry name" value="LamG"/>
    <property type="match status" value="1"/>
</dbReference>
<feature type="domain" description="Type VII secretion system protein EssD-like" evidence="3">
    <location>
        <begin position="2260"/>
        <end position="2341"/>
    </location>
</feature>
<dbReference type="NCBIfam" id="TIGR03696">
    <property type="entry name" value="Rhs_assc_core"/>
    <property type="match status" value="1"/>
</dbReference>
<evidence type="ECO:0000313" key="7">
    <source>
        <dbReference type="Proteomes" id="UP000190797"/>
    </source>
</evidence>
<feature type="region of interest" description="Disordered" evidence="2">
    <location>
        <begin position="2234"/>
        <end position="2256"/>
    </location>
</feature>
<dbReference type="Pfam" id="PF05593">
    <property type="entry name" value="RHS_repeat"/>
    <property type="match status" value="7"/>
</dbReference>
<dbReference type="Proteomes" id="UP000190797">
    <property type="component" value="Chromosome"/>
</dbReference>
<protein>
    <recommendedName>
        <fullName evidence="8">Laminin G domain-containing protein</fullName>
    </recommendedName>
</protein>
<feature type="compositionally biased region" description="Basic and acidic residues" evidence="2">
    <location>
        <begin position="2060"/>
        <end position="2080"/>
    </location>
</feature>
<proteinExistence type="predicted"/>
<feature type="domain" description="DUF6531" evidence="4">
    <location>
        <begin position="122"/>
        <end position="192"/>
    </location>
</feature>
<dbReference type="Pfam" id="PF20148">
    <property type="entry name" value="DUF6531"/>
    <property type="match status" value="1"/>
</dbReference>
<name>A0A1V0AFH5_9ACTN</name>
<dbReference type="InterPro" id="IPR013320">
    <property type="entry name" value="ConA-like_dom_sf"/>
</dbReference>
<dbReference type="InterPro" id="IPR031325">
    <property type="entry name" value="RHS_repeat"/>
</dbReference>
<dbReference type="InterPro" id="IPR044929">
    <property type="entry name" value="DNA/RNA_non-sp_Endonuclease_sf"/>
</dbReference>
<dbReference type="Gene3D" id="2.60.120.200">
    <property type="match status" value="1"/>
</dbReference>
<dbReference type="PANTHER" id="PTHR32305:SF17">
    <property type="entry name" value="TRNA NUCLEASE WAPA"/>
    <property type="match status" value="1"/>
</dbReference>
<evidence type="ECO:0000259" key="3">
    <source>
        <dbReference type="Pfam" id="PF13930"/>
    </source>
</evidence>
<feature type="region of interest" description="Disordered" evidence="2">
    <location>
        <begin position="2158"/>
        <end position="2213"/>
    </location>
</feature>
<dbReference type="NCBIfam" id="TIGR01643">
    <property type="entry name" value="YD_repeat_2x"/>
    <property type="match status" value="8"/>
</dbReference>
<feature type="domain" description="Teneurin-like YD-shell" evidence="5">
    <location>
        <begin position="1692"/>
        <end position="1969"/>
    </location>
</feature>
<dbReference type="KEGG" id="noa:BKM31_52590"/>
<dbReference type="InterPro" id="IPR056823">
    <property type="entry name" value="TEN-like_YD-shell"/>
</dbReference>
<dbReference type="InterPro" id="IPR001791">
    <property type="entry name" value="Laminin_G"/>
</dbReference>
<evidence type="ECO:0000256" key="2">
    <source>
        <dbReference type="SAM" id="MobiDB-lite"/>
    </source>
</evidence>
<reference evidence="7" key="1">
    <citation type="journal article" date="2017" name="Med. Chem. Commun.">
        <title>Nonomuraea sp. ATCC 55076 harbours the largest actinomycete chromosome to date and the kistamicin biosynthetic gene cluster.</title>
        <authorList>
            <person name="Nazari B."/>
            <person name="Forneris C.C."/>
            <person name="Gibson M.I."/>
            <person name="Moon K."/>
            <person name="Schramma K.R."/>
            <person name="Seyedsayamdost M.R."/>
        </authorList>
    </citation>
    <scope>NUCLEOTIDE SEQUENCE [LARGE SCALE GENOMIC DNA]</scope>
    <source>
        <strain evidence="7">ATCC 55076</strain>
    </source>
</reference>
<evidence type="ECO:0008006" key="8">
    <source>
        <dbReference type="Google" id="ProtNLM"/>
    </source>
</evidence>
<feature type="compositionally biased region" description="Pro residues" evidence="2">
    <location>
        <begin position="2186"/>
        <end position="2200"/>
    </location>
</feature>
<dbReference type="InterPro" id="IPR045351">
    <property type="entry name" value="DUF6531"/>
</dbReference>
<dbReference type="Gene3D" id="2.180.10.10">
    <property type="entry name" value="RHS repeat-associated core"/>
    <property type="match status" value="6"/>
</dbReference>
<gene>
    <name evidence="6" type="ORF">BKM31_52590</name>
</gene>
<dbReference type="Pfam" id="PF13385">
    <property type="entry name" value="Laminin_G_3"/>
    <property type="match status" value="1"/>
</dbReference>
<dbReference type="PANTHER" id="PTHR32305">
    <property type="match status" value="1"/>
</dbReference>
<dbReference type="Gene3D" id="3.40.570.10">
    <property type="entry name" value="Extracellular Endonuclease, subunit A"/>
    <property type="match status" value="1"/>
</dbReference>
<evidence type="ECO:0000256" key="1">
    <source>
        <dbReference type="ARBA" id="ARBA00022737"/>
    </source>
</evidence>
<keyword evidence="7" id="KW-1185">Reference proteome</keyword>
<evidence type="ECO:0000313" key="6">
    <source>
        <dbReference type="EMBL" id="AQZ68967.1"/>
    </source>
</evidence>
<dbReference type="Pfam" id="PF25023">
    <property type="entry name" value="TEN_YD-shell"/>
    <property type="match status" value="1"/>
</dbReference>
<feature type="region of interest" description="Disordered" evidence="2">
    <location>
        <begin position="1974"/>
        <end position="1996"/>
    </location>
</feature>
<sequence>MDGAQLDTLTPQLRLEAYGYGSTPSWEVERQYEVCEVTNTGGTGPCTISPWRDWTEPFWTVPAGKLEWGKRYKWKARARDTTNDATSQLTDMYFTTGVRQPLVSSLLATSGVDGQEFHQLPGNYTSTVTDASVAAAGAVPLSVVRSYNSLDRRAKAMFGAGWSTRFDMKIDSEGGTPESLLLTYPDGRQLRFIQHLGKSTYQSPPGMHFTLTKQSGGGWKLMDKQSSVYDFDAQGRLLKVADSRGRGQQLTYTGGKLTKVSADGGRSLTFAWTGDHVTSVSTDPVGGAPLTWTYHYDGDRLGRVCPPGQDSACTVYTYDSASRYRETVLDSRPVHYFRLGEVRTETWPEMGTVQCFPDEAQALGCQRFSSGVLTGQAGALSGTTNAAVTFQGSGRSSYFETSPVLPDLGNQVSVEAWFKTTKSGFIYWAARGGYSQGSWNPSSPGYGIPGLYVGTDGKLRGMLKVAGLDGSDTPVVSQQTVNDGQWHHAVITATSDLTSLYVDGTAAGSQPIGVEARYWVNGSVVGTGAAASSLPGTPAGISQPTEFGFEGSIDEVAFYGRALTATEVRAHYEARAEAAFSLSKVTLPSGRIWASNTYDPASGRLSTHTDSDGGTWKVGVPVLDSSRWVSTATVTDPSQNNLKFEYDPWRGYRQIAAIDQAEKKTSFKYDTGGFLSEITDPNNNTVTWANDERGNTVSTTTCRSSASCQTVHTEYYPRSADEFDPRNDRVVKVRDARSSTAYDNTYATTFEYNQYGEQVKKTTPATPDFPSGRSTTAAYTDGSEPAVGGGTVPAGLIKTRTDAKGNATKLRYTASGDLAEQTDPSGLVTQFEHDELGRVVAQTQISQAQPGGVKTTFTYDNLGRLATQTAPGVKNEITGVTHTAQTSYTYDPDGHRLTETVKDLTGGDPARTTTYTYDAHGREETVTDPEGGVVRTAWDNRGRQTTVTDQLGSVFGYIYTKRGELEKRTLKNWTGSPVSPQPATEITLESYSYDPAGRLAAQVDAMLRKTSYTYFGDNLLSRVIGDDVKVNGTTTTKDVVLEQNAYDPAGNLLRQDNGGTLNADGTVSNIITTTAYTYDAAGRLTSATLDPAKLNRRTVFDYDANDQTIKETYTGAAGGTRAESVSYGYNAAGVLTRQTVENGDEDLTTTWTVDDRGLATAVTDPRGNAAGATAADYTTTNTYDALGRLIEIKAPSVTIEKAGSAQQGRPTTRIGYNSAGWQTHVIDPEGRLSTAGFDKMGRRTSLTAMPYTPPGGTPVTPKIGFAYDAAGRLTKVTDPRGQITTTEYDALGNPVRVTDPPAAAGQPAGQWISEYDLAGEQLAAVDPTGARVQATYDDLGRQITQTVIERKPTSAAYVTTLTYNDAGYLTKQVQPGNKTTDYTVNAAGEVESVTDPARETTKYSYDALGRPAKMTNPLDNAMVGEYDLAGRLISVKSLDNTGATVRTVGLGYDAAGNATRYTSGEGHVTRRSYDATDLLTELVEPVSDSKSITTSFGYDATGARTRITDGRGNATWTGYNTLGLIETLTEPATTAHPDLADRTWTHVYDVAGNETALIQPGGVRHDKQYDNLNRLTKVSGSGAGIVADDKTYTYDLADRPTAVSGNTLEYNDRSLLTKLTTPAGTSTAYAYDALGNPTQRADVTGTTTYAWDADNRLKTVTDPVSGRTNTYDYDKADRLTTITSANPANTQSYTYDALDRIKTHTLKNSSGGQLAKITYGWDKDDNLTSKVTEGLAGAGSNTYGYDHAGRLTSWTGPDGTTTSYEWDASGNRTKAGDKTYTYDERNRLLEGDGSTYTYTPRGTLATQTKNGNTRHLTFDAFDRLINDGDATYTYDAFDRMLTRQKSGGTQQRFVYAGLDNDIIAITDPAGAVQASYGRDPFGGLISVKEGAAPAAGALTDLHQDLIGTFTGTALSNTTTYNPFGEVTAQTGTKPGLGYQSEYTDPDTGNVNMHARWYQPGTGTFTSRDTWTLEPNPSARMNRHGYGQASPLNYGDPSGHKPDPLCVPGFIVAPGLGAVCDGFIGETNRDNDVCRDRFGKATSCNPDPCAEFSNQCPNRPNSKDKGSKSNKEKSNPERHNDATSTSNNAPRPPAVYRPPAAHRPTGGEPKEDPCAVMCYVPGPKRPNCGKKCMIDPAPALDPVIPIIIVIGDGDLAPFGGVDPDDGVDFVPTRERPTTDPEGGTDPTPEPSPGSESPPPGGGGPEPDCESFKNNYVDPFNRPIAGVARYCRPSDLQGGSDARKKPGPAYWPKKNPQLPGSKAYRYNRCHLIGKQLGGSGKKRENLVPCLSTVNNQTVKSRENRVREAVESANGKGVVDYRVTVFYNGRSGRPSKFRMEASLDGVPFLDDCVHNNASRTVNPGATCI</sequence>
<organism evidence="6 7">
    <name type="scientific">[Actinomadura] parvosata subsp. kistnae</name>
    <dbReference type="NCBI Taxonomy" id="1909395"/>
    <lineage>
        <taxon>Bacteria</taxon>
        <taxon>Bacillati</taxon>
        <taxon>Actinomycetota</taxon>
        <taxon>Actinomycetes</taxon>
        <taxon>Streptosporangiales</taxon>
        <taxon>Streptosporangiaceae</taxon>
        <taxon>Nonomuraea</taxon>
    </lineage>
</organism>
<dbReference type="InterPro" id="IPR050708">
    <property type="entry name" value="T6SS_VgrG/RHS"/>
</dbReference>
<keyword evidence="1" id="KW-0677">Repeat</keyword>
<accession>A0A1V0AFH5</accession>
<evidence type="ECO:0000259" key="4">
    <source>
        <dbReference type="Pfam" id="PF20148"/>
    </source>
</evidence>
<dbReference type="SUPFAM" id="SSF49899">
    <property type="entry name" value="Concanavalin A-like lectins/glucanases"/>
    <property type="match status" value="1"/>
</dbReference>
<dbReference type="InterPro" id="IPR022385">
    <property type="entry name" value="Rhs_assc_core"/>
</dbReference>
<dbReference type="Pfam" id="PF13930">
    <property type="entry name" value="Endonuclea_NS_2"/>
    <property type="match status" value="1"/>
</dbReference>
<dbReference type="InterPro" id="IPR006530">
    <property type="entry name" value="YD"/>
</dbReference>